<keyword evidence="3" id="KW-0732">Signal</keyword>
<comment type="similarity">
    <text evidence="1">Belongs to the membrane fusion protein (MFP) (TC 8.A.1) family.</text>
</comment>
<evidence type="ECO:0000259" key="5">
    <source>
        <dbReference type="Pfam" id="PF25919"/>
    </source>
</evidence>
<organism evidence="8">
    <name type="scientific">Thermosulfurimonas dismutans</name>
    <dbReference type="NCBI Taxonomy" id="999894"/>
    <lineage>
        <taxon>Bacteria</taxon>
        <taxon>Pseudomonadati</taxon>
        <taxon>Thermodesulfobacteriota</taxon>
        <taxon>Thermodesulfobacteria</taxon>
        <taxon>Thermodesulfobacteriales</taxon>
        <taxon>Thermodesulfobacteriaceae</taxon>
        <taxon>Thermosulfurimonas</taxon>
    </lineage>
</organism>
<dbReference type="InterPro" id="IPR058649">
    <property type="entry name" value="CzcB_C"/>
</dbReference>
<evidence type="ECO:0000256" key="2">
    <source>
        <dbReference type="ARBA" id="ARBA00022448"/>
    </source>
</evidence>
<dbReference type="InterPro" id="IPR045800">
    <property type="entry name" value="HMBD"/>
</dbReference>
<dbReference type="GO" id="GO:0015679">
    <property type="term" value="P:plasma membrane copper ion transport"/>
    <property type="evidence" value="ECO:0007669"/>
    <property type="project" value="TreeGrafter"/>
</dbReference>
<accession>A0A7C3CLS9</accession>
<dbReference type="Gene3D" id="2.40.420.20">
    <property type="match status" value="1"/>
</dbReference>
<dbReference type="NCBIfam" id="TIGR01730">
    <property type="entry name" value="RND_mfp"/>
    <property type="match status" value="1"/>
</dbReference>
<dbReference type="InterPro" id="IPR006143">
    <property type="entry name" value="RND_pump_MFP"/>
</dbReference>
<dbReference type="PANTHER" id="PTHR30097:SF15">
    <property type="entry name" value="CATION EFFLUX SYSTEM PROTEIN CUSB"/>
    <property type="match status" value="1"/>
</dbReference>
<evidence type="ECO:0000256" key="3">
    <source>
        <dbReference type="SAM" id="SignalP"/>
    </source>
</evidence>
<dbReference type="PANTHER" id="PTHR30097">
    <property type="entry name" value="CATION EFFLUX SYSTEM PROTEIN CUSB"/>
    <property type="match status" value="1"/>
</dbReference>
<feature type="domain" description="CusB-like barrel-sandwich hybrid" evidence="5">
    <location>
        <begin position="117"/>
        <end position="244"/>
    </location>
</feature>
<dbReference type="GO" id="GO:0030288">
    <property type="term" value="C:outer membrane-bounded periplasmic space"/>
    <property type="evidence" value="ECO:0007669"/>
    <property type="project" value="TreeGrafter"/>
</dbReference>
<comment type="caution">
    <text evidence="8">The sequence shown here is derived from an EMBL/GenBank/DDBJ whole genome shotgun (WGS) entry which is preliminary data.</text>
</comment>
<feature type="signal peptide" evidence="3">
    <location>
        <begin position="1"/>
        <end position="23"/>
    </location>
</feature>
<feature type="chain" id="PRO_5028174165" evidence="3">
    <location>
        <begin position="24"/>
        <end position="413"/>
    </location>
</feature>
<dbReference type="FunFam" id="2.40.30.170:FF:000010">
    <property type="entry name" value="Efflux RND transporter periplasmic adaptor subunit"/>
    <property type="match status" value="1"/>
</dbReference>
<proteinExistence type="inferred from homology"/>
<evidence type="ECO:0000259" key="4">
    <source>
        <dbReference type="Pfam" id="PF19335"/>
    </source>
</evidence>
<dbReference type="GO" id="GO:0060003">
    <property type="term" value="P:copper ion export"/>
    <property type="evidence" value="ECO:0007669"/>
    <property type="project" value="TreeGrafter"/>
</dbReference>
<dbReference type="Gene3D" id="2.40.30.170">
    <property type="match status" value="1"/>
</dbReference>
<feature type="domain" description="CzcB-like C-terminal circularly permuted SH3-like" evidence="7">
    <location>
        <begin position="332"/>
        <end position="390"/>
    </location>
</feature>
<dbReference type="Proteomes" id="UP000886043">
    <property type="component" value="Unassembled WGS sequence"/>
</dbReference>
<evidence type="ECO:0000256" key="1">
    <source>
        <dbReference type="ARBA" id="ARBA00009477"/>
    </source>
</evidence>
<dbReference type="GO" id="GO:0022857">
    <property type="term" value="F:transmembrane transporter activity"/>
    <property type="evidence" value="ECO:0007669"/>
    <property type="project" value="InterPro"/>
</dbReference>
<dbReference type="InterPro" id="IPR058790">
    <property type="entry name" value="BSH_CusB"/>
</dbReference>
<dbReference type="InterPro" id="IPR058792">
    <property type="entry name" value="Beta-barrel_RND_2"/>
</dbReference>
<dbReference type="InterPro" id="IPR051909">
    <property type="entry name" value="MFP_Cation_Efflux"/>
</dbReference>
<keyword evidence="2" id="KW-0813">Transport</keyword>
<dbReference type="Pfam" id="PF25954">
    <property type="entry name" value="Beta-barrel_RND_2"/>
    <property type="match status" value="1"/>
</dbReference>
<dbReference type="Pfam" id="PF25975">
    <property type="entry name" value="CzcB_C"/>
    <property type="match status" value="1"/>
</dbReference>
<evidence type="ECO:0000259" key="6">
    <source>
        <dbReference type="Pfam" id="PF25954"/>
    </source>
</evidence>
<dbReference type="AlphaFoldDB" id="A0A7C3CLS9"/>
<name>A0A7C3CLS9_9BACT</name>
<sequence length="413" mass="46581">MRMAALFLAGWLFLGPAAFNVSAKTIYTCPMHPSYRSDHPGKCPICGMDLVPVKEATARPRQPAPSSRGMGLVPVQISPERQQLIGVRTAPVVHRRVVLELRAPARVTYDETRIYEVHTRVSGWVERVYVDQEGIWVKKGTPLFTLYSPEVLSTEEEFLRSLTWARDLKRQGASGALALARRTARAAEERLLLWGLSRQTLQQIRSTGRPVRAFPVPSPVSGFVVEKRIFPGKRITPASVLYRLADLSRVWIEADFYETEAPLLRVGLPVEILVPGTEHKFRARIEEIYPWVEEKLRVFRVRLSLANPRMVLRPGAWAEVRVRVPLGMRMVIPDEALIYGGRHYYVFVRKGPGTFEPRMVRVGRRVGHERIVLSGLHPGEEVVVSANFLIDAESRLKAALKSFGGSQGDHAHH</sequence>
<feature type="domain" description="CusB-like beta-barrel" evidence="6">
    <location>
        <begin position="249"/>
        <end position="323"/>
    </location>
</feature>
<reference evidence="8" key="1">
    <citation type="journal article" date="2020" name="mSystems">
        <title>Genome- and Community-Level Interaction Insights into Carbon Utilization and Element Cycling Functions of Hydrothermarchaeota in Hydrothermal Sediment.</title>
        <authorList>
            <person name="Zhou Z."/>
            <person name="Liu Y."/>
            <person name="Xu W."/>
            <person name="Pan J."/>
            <person name="Luo Z.H."/>
            <person name="Li M."/>
        </authorList>
    </citation>
    <scope>NUCLEOTIDE SEQUENCE [LARGE SCALE GENOMIC DNA]</scope>
    <source>
        <strain evidence="8">HyVt-483</strain>
    </source>
</reference>
<evidence type="ECO:0000259" key="7">
    <source>
        <dbReference type="Pfam" id="PF25975"/>
    </source>
</evidence>
<dbReference type="EMBL" id="DRMH01000012">
    <property type="protein sequence ID" value="HFC97055.1"/>
    <property type="molecule type" value="Genomic_DNA"/>
</dbReference>
<feature type="domain" description="Heavy metal binding" evidence="4">
    <location>
        <begin position="27"/>
        <end position="53"/>
    </location>
</feature>
<dbReference type="SUPFAM" id="SSF111369">
    <property type="entry name" value="HlyD-like secretion proteins"/>
    <property type="match status" value="1"/>
</dbReference>
<dbReference type="Pfam" id="PF25919">
    <property type="entry name" value="BSH_CusB"/>
    <property type="match status" value="1"/>
</dbReference>
<dbReference type="Pfam" id="PF19335">
    <property type="entry name" value="HMBD"/>
    <property type="match status" value="1"/>
</dbReference>
<protein>
    <submittedName>
        <fullName evidence="8">Efflux RND transporter periplasmic adaptor subunit</fullName>
    </submittedName>
</protein>
<dbReference type="GO" id="GO:0016020">
    <property type="term" value="C:membrane"/>
    <property type="evidence" value="ECO:0007669"/>
    <property type="project" value="InterPro"/>
</dbReference>
<dbReference type="GO" id="GO:0046914">
    <property type="term" value="F:transition metal ion binding"/>
    <property type="evidence" value="ECO:0007669"/>
    <property type="project" value="TreeGrafter"/>
</dbReference>
<gene>
    <name evidence="8" type="ORF">ENJ40_01165</name>
</gene>
<evidence type="ECO:0000313" key="8">
    <source>
        <dbReference type="EMBL" id="HFC97055.1"/>
    </source>
</evidence>